<reference evidence="1 2" key="1">
    <citation type="journal article" date="2023" name="G3 (Bethesda)">
        <title>A chromosome-length genome assembly and annotation of blackberry (Rubus argutus, cv. 'Hillquist').</title>
        <authorList>
            <person name="Bruna T."/>
            <person name="Aryal R."/>
            <person name="Dudchenko O."/>
            <person name="Sargent D.J."/>
            <person name="Mead D."/>
            <person name="Buti M."/>
            <person name="Cavallini A."/>
            <person name="Hytonen T."/>
            <person name="Andres J."/>
            <person name="Pham M."/>
            <person name="Weisz D."/>
            <person name="Mascagni F."/>
            <person name="Usai G."/>
            <person name="Natali L."/>
            <person name="Bassil N."/>
            <person name="Fernandez G.E."/>
            <person name="Lomsadze A."/>
            <person name="Armour M."/>
            <person name="Olukolu B."/>
            <person name="Poorten T."/>
            <person name="Britton C."/>
            <person name="Davik J."/>
            <person name="Ashrafi H."/>
            <person name="Aiden E.L."/>
            <person name="Borodovsky M."/>
            <person name="Worthington M."/>
        </authorList>
    </citation>
    <scope>NUCLEOTIDE SEQUENCE [LARGE SCALE GENOMIC DNA]</scope>
    <source>
        <strain evidence="1">PI 553951</strain>
    </source>
</reference>
<accession>A0AAW1VLK1</accession>
<comment type="caution">
    <text evidence="1">The sequence shown here is derived from an EMBL/GenBank/DDBJ whole genome shotgun (WGS) entry which is preliminary data.</text>
</comment>
<protein>
    <submittedName>
        <fullName evidence="1">Uncharacterized protein</fullName>
    </submittedName>
</protein>
<organism evidence="1 2">
    <name type="scientific">Rubus argutus</name>
    <name type="common">Southern blackberry</name>
    <dbReference type="NCBI Taxonomy" id="59490"/>
    <lineage>
        <taxon>Eukaryota</taxon>
        <taxon>Viridiplantae</taxon>
        <taxon>Streptophyta</taxon>
        <taxon>Embryophyta</taxon>
        <taxon>Tracheophyta</taxon>
        <taxon>Spermatophyta</taxon>
        <taxon>Magnoliopsida</taxon>
        <taxon>eudicotyledons</taxon>
        <taxon>Gunneridae</taxon>
        <taxon>Pentapetalae</taxon>
        <taxon>rosids</taxon>
        <taxon>fabids</taxon>
        <taxon>Rosales</taxon>
        <taxon>Rosaceae</taxon>
        <taxon>Rosoideae</taxon>
        <taxon>Rosoideae incertae sedis</taxon>
        <taxon>Rubus</taxon>
    </lineage>
</organism>
<dbReference type="Proteomes" id="UP001457282">
    <property type="component" value="Unassembled WGS sequence"/>
</dbReference>
<gene>
    <name evidence="1" type="ORF">M0R45_000135</name>
</gene>
<evidence type="ECO:0000313" key="2">
    <source>
        <dbReference type="Proteomes" id="UP001457282"/>
    </source>
</evidence>
<dbReference type="EMBL" id="JBEDUW010000120">
    <property type="protein sequence ID" value="KAK9906010.1"/>
    <property type="molecule type" value="Genomic_DNA"/>
</dbReference>
<keyword evidence="2" id="KW-1185">Reference proteome</keyword>
<dbReference type="AlphaFoldDB" id="A0AAW1VLK1"/>
<sequence>MKEENLPVNSGILNQVGVIGPQGWSHHLHNQVFGQVGQGSPQLRGSFRLELRLASQKLGNIDIGEACLLRYLTIDLPDTLVWLLVLAAAFGWETIISSLQVAIDFDDNEIEQIGIELS</sequence>
<evidence type="ECO:0000313" key="1">
    <source>
        <dbReference type="EMBL" id="KAK9906010.1"/>
    </source>
</evidence>
<proteinExistence type="predicted"/>
<name>A0AAW1VLK1_RUBAR</name>